<comment type="similarity">
    <text evidence="2">Belongs to the glycosyltransferase 2 family.</text>
</comment>
<protein>
    <submittedName>
        <fullName evidence="6">Glycosyl transferase</fullName>
    </submittedName>
</protein>
<dbReference type="SUPFAM" id="SSF53448">
    <property type="entry name" value="Nucleotide-diphospho-sugar transferases"/>
    <property type="match status" value="1"/>
</dbReference>
<evidence type="ECO:0000313" key="7">
    <source>
        <dbReference type="Proteomes" id="UP000218418"/>
    </source>
</evidence>
<reference evidence="6 7" key="1">
    <citation type="submission" date="2017-06" db="EMBL/GenBank/DDBJ databases">
        <title>Genome sequencing of cyanobaciteial culture collection at National Institute for Environmental Studies (NIES).</title>
        <authorList>
            <person name="Hirose Y."/>
            <person name="Shimura Y."/>
            <person name="Fujisawa T."/>
            <person name="Nakamura Y."/>
            <person name="Kawachi M."/>
        </authorList>
    </citation>
    <scope>NUCLEOTIDE SEQUENCE [LARGE SCALE GENOMIC DNA]</scope>
    <source>
        <strain evidence="6 7">NIES-267</strain>
    </source>
</reference>
<name>A0A1Z4LIG3_9CYAN</name>
<dbReference type="AlphaFoldDB" id="A0A1Z4LIG3"/>
<dbReference type="Pfam" id="PF00535">
    <property type="entry name" value="Glycos_transf_2"/>
    <property type="match status" value="1"/>
</dbReference>
<gene>
    <name evidence="6" type="ORF">NIES267_04910</name>
</gene>
<accession>A0A1Z4LIG3</accession>
<evidence type="ECO:0000256" key="4">
    <source>
        <dbReference type="ARBA" id="ARBA00022679"/>
    </source>
</evidence>
<dbReference type="EMBL" id="AP018227">
    <property type="protein sequence ID" value="BAY81026.1"/>
    <property type="molecule type" value="Genomic_DNA"/>
</dbReference>
<dbReference type="Proteomes" id="UP000218418">
    <property type="component" value="Chromosome"/>
</dbReference>
<keyword evidence="4 6" id="KW-0808">Transferase</keyword>
<evidence type="ECO:0000256" key="3">
    <source>
        <dbReference type="ARBA" id="ARBA00022676"/>
    </source>
</evidence>
<dbReference type="InterPro" id="IPR001173">
    <property type="entry name" value="Glyco_trans_2-like"/>
</dbReference>
<dbReference type="Gene3D" id="3.90.550.10">
    <property type="entry name" value="Spore Coat Polysaccharide Biosynthesis Protein SpsA, Chain A"/>
    <property type="match status" value="1"/>
</dbReference>
<dbReference type="InterPro" id="IPR029044">
    <property type="entry name" value="Nucleotide-diphossugar_trans"/>
</dbReference>
<keyword evidence="3" id="KW-0328">Glycosyltransferase</keyword>
<feature type="domain" description="Glycosyltransferase 2-like" evidence="5">
    <location>
        <begin position="12"/>
        <end position="136"/>
    </location>
</feature>
<keyword evidence="7" id="KW-1185">Reference proteome</keyword>
<organism evidence="6 7">
    <name type="scientific">Calothrix parasitica NIES-267</name>
    <dbReference type="NCBI Taxonomy" id="1973488"/>
    <lineage>
        <taxon>Bacteria</taxon>
        <taxon>Bacillati</taxon>
        <taxon>Cyanobacteriota</taxon>
        <taxon>Cyanophyceae</taxon>
        <taxon>Nostocales</taxon>
        <taxon>Calotrichaceae</taxon>
        <taxon>Calothrix</taxon>
    </lineage>
</organism>
<dbReference type="GO" id="GO:0016757">
    <property type="term" value="F:glycosyltransferase activity"/>
    <property type="evidence" value="ECO:0007669"/>
    <property type="project" value="UniProtKB-KW"/>
</dbReference>
<evidence type="ECO:0000256" key="2">
    <source>
        <dbReference type="ARBA" id="ARBA00006739"/>
    </source>
</evidence>
<dbReference type="OrthoDB" id="9813495at2"/>
<proteinExistence type="inferred from homology"/>
<evidence type="ECO:0000256" key="1">
    <source>
        <dbReference type="ARBA" id="ARBA00004776"/>
    </source>
</evidence>
<evidence type="ECO:0000259" key="5">
    <source>
        <dbReference type="Pfam" id="PF00535"/>
    </source>
</evidence>
<sequence>MIYFLTVNYYSTKLISKLINSLPVEENIEYKTIIINNSPDDNFIGELNNESVQVLHPGYNMGFGRACNYGMKWIYSQDSQAVVWIINPDAYLSNNSLEKVNRFFQSYPEISILGTIIHTPKDEIWFAGGSFIPKTGTIKTQDLLTNTEAPYIVCDWVSGCSLIVNLSNFYDCPQFDDAYFLYYEDFDFCRRYANQGYLIAVTKDFGVLHQPSSITNRYISRKIRHSTYSYLLTLERYTNEFILITRLIRLFVYALVLIFIRPKVAFGKFYGLLMYGKQVTHRNKVNPSYQIIN</sequence>
<evidence type="ECO:0000313" key="6">
    <source>
        <dbReference type="EMBL" id="BAY81026.1"/>
    </source>
</evidence>
<dbReference type="PANTHER" id="PTHR43179:SF12">
    <property type="entry name" value="GALACTOFURANOSYLTRANSFERASE GLFT2"/>
    <property type="match status" value="1"/>
</dbReference>
<comment type="pathway">
    <text evidence="1">Cell wall biogenesis; cell wall polysaccharide biosynthesis.</text>
</comment>
<dbReference type="PANTHER" id="PTHR43179">
    <property type="entry name" value="RHAMNOSYLTRANSFERASE WBBL"/>
    <property type="match status" value="1"/>
</dbReference>